<sequence length="130" mass="14437">MKKSEKTFSVAVIITEGGKILLVRPKGKLFWTLPGGEIVNGENDVKAVFRQICDGKLPNTQIKSLRRYHTFCGACQDYRDSLVTAYIAEIEGSFEAGPDVEEVILSERPLPLYLSGTARSIIENFLGKRS</sequence>
<dbReference type="STRING" id="1797579.A2996_01755"/>
<accession>A0A1F5EQ58</accession>
<reference evidence="1 2" key="1">
    <citation type="journal article" date="2016" name="Nat. Commun.">
        <title>Thousands of microbial genomes shed light on interconnected biogeochemical processes in an aquifer system.</title>
        <authorList>
            <person name="Anantharaman K."/>
            <person name="Brown C.T."/>
            <person name="Hug L.A."/>
            <person name="Sharon I."/>
            <person name="Castelle C.J."/>
            <person name="Probst A.J."/>
            <person name="Thomas B.C."/>
            <person name="Singh A."/>
            <person name="Wilkins M.J."/>
            <person name="Karaoz U."/>
            <person name="Brodie E.L."/>
            <person name="Williams K.H."/>
            <person name="Hubbard S.S."/>
            <person name="Banfield J.F."/>
        </authorList>
    </citation>
    <scope>NUCLEOTIDE SEQUENCE [LARGE SCALE GENOMIC DNA]</scope>
</reference>
<name>A0A1F5EQ58_9BACT</name>
<dbReference type="Gene3D" id="3.90.79.10">
    <property type="entry name" value="Nucleoside Triphosphate Pyrophosphohydrolase"/>
    <property type="match status" value="1"/>
</dbReference>
<dbReference type="EMBL" id="MFAB01000002">
    <property type="protein sequence ID" value="OGD69406.1"/>
    <property type="molecule type" value="Genomic_DNA"/>
</dbReference>
<dbReference type="InterPro" id="IPR015797">
    <property type="entry name" value="NUDIX_hydrolase-like_dom_sf"/>
</dbReference>
<proteinExistence type="predicted"/>
<dbReference type="Proteomes" id="UP000176865">
    <property type="component" value="Unassembled WGS sequence"/>
</dbReference>
<gene>
    <name evidence="1" type="ORF">A2996_01755</name>
</gene>
<dbReference type="AlphaFoldDB" id="A0A1F5EQ58"/>
<organism evidence="1 2">
    <name type="scientific">Candidatus Campbellbacteria bacterium RIFCSPLOWO2_01_FULL_34_15</name>
    <dbReference type="NCBI Taxonomy" id="1797579"/>
    <lineage>
        <taxon>Bacteria</taxon>
        <taxon>Candidatus Campbelliibacteriota</taxon>
    </lineage>
</organism>
<dbReference type="SUPFAM" id="SSF55811">
    <property type="entry name" value="Nudix"/>
    <property type="match status" value="1"/>
</dbReference>
<protein>
    <submittedName>
        <fullName evidence="1">Uncharacterized protein</fullName>
    </submittedName>
</protein>
<evidence type="ECO:0000313" key="2">
    <source>
        <dbReference type="Proteomes" id="UP000176865"/>
    </source>
</evidence>
<evidence type="ECO:0000313" key="1">
    <source>
        <dbReference type="EMBL" id="OGD69406.1"/>
    </source>
</evidence>
<comment type="caution">
    <text evidence="1">The sequence shown here is derived from an EMBL/GenBank/DDBJ whole genome shotgun (WGS) entry which is preliminary data.</text>
</comment>